<reference evidence="5" key="1">
    <citation type="submission" date="2025-08" db="UniProtKB">
        <authorList>
            <consortium name="RefSeq"/>
        </authorList>
    </citation>
    <scope>IDENTIFICATION</scope>
</reference>
<evidence type="ECO:0000313" key="4">
    <source>
        <dbReference type="Proteomes" id="UP000694920"/>
    </source>
</evidence>
<dbReference type="AlphaFoldDB" id="A0AAJ7FFF0"/>
<evidence type="ECO:0000313" key="5">
    <source>
        <dbReference type="RefSeq" id="XP_015589117.1"/>
    </source>
</evidence>
<evidence type="ECO:0000256" key="1">
    <source>
        <dbReference type="SAM" id="MobiDB-lite"/>
    </source>
</evidence>
<sequence>MLLRIVISLLLIYGCSSDVPNESRGSDITNRQSRAAGGLSTGAEAQKPLGSIQSRQVYENYNSNYSPNYRPYPNKKKCPLCDSSVYPYCSEKLLHDACCCTDPYTYELPYQCRLADCGFLHANSCKEHRLIANCCCNDEYRTLLRSAGANN</sequence>
<feature type="domain" description="CCC" evidence="3">
    <location>
        <begin position="71"/>
        <end position="141"/>
    </location>
</feature>
<proteinExistence type="predicted"/>
<dbReference type="RefSeq" id="XP_015589117.1">
    <property type="nucleotide sequence ID" value="XM_015733631.2"/>
</dbReference>
<feature type="chain" id="PRO_5042516615" evidence="2">
    <location>
        <begin position="18"/>
        <end position="151"/>
    </location>
</feature>
<dbReference type="GeneID" id="107264876"/>
<protein>
    <submittedName>
        <fullName evidence="5">Uncharacterized protein LOC107264876</fullName>
    </submittedName>
</protein>
<evidence type="ECO:0000259" key="3">
    <source>
        <dbReference type="Pfam" id="PF26644"/>
    </source>
</evidence>
<keyword evidence="2" id="KW-0732">Signal</keyword>
<gene>
    <name evidence="5" type="primary">LOC107264876</name>
</gene>
<feature type="signal peptide" evidence="2">
    <location>
        <begin position="1"/>
        <end position="17"/>
    </location>
</feature>
<dbReference type="Proteomes" id="UP000694920">
    <property type="component" value="Unplaced"/>
</dbReference>
<dbReference type="InterPro" id="IPR058250">
    <property type="entry name" value="CCC"/>
</dbReference>
<dbReference type="PROSITE" id="PS51257">
    <property type="entry name" value="PROKAR_LIPOPROTEIN"/>
    <property type="match status" value="1"/>
</dbReference>
<dbReference type="KEGG" id="ccin:107264876"/>
<keyword evidence="4" id="KW-1185">Reference proteome</keyword>
<name>A0AAJ7FFF0_CEPCN</name>
<feature type="region of interest" description="Disordered" evidence="1">
    <location>
        <begin position="21"/>
        <end position="44"/>
    </location>
</feature>
<accession>A0AAJ7FFF0</accession>
<organism evidence="4 5">
    <name type="scientific">Cephus cinctus</name>
    <name type="common">Wheat stem sawfly</name>
    <dbReference type="NCBI Taxonomy" id="211228"/>
    <lineage>
        <taxon>Eukaryota</taxon>
        <taxon>Metazoa</taxon>
        <taxon>Ecdysozoa</taxon>
        <taxon>Arthropoda</taxon>
        <taxon>Hexapoda</taxon>
        <taxon>Insecta</taxon>
        <taxon>Pterygota</taxon>
        <taxon>Neoptera</taxon>
        <taxon>Endopterygota</taxon>
        <taxon>Hymenoptera</taxon>
        <taxon>Cephoidea</taxon>
        <taxon>Cephidae</taxon>
        <taxon>Cephus</taxon>
    </lineage>
</organism>
<dbReference type="Pfam" id="PF26644">
    <property type="entry name" value="CCC"/>
    <property type="match status" value="1"/>
</dbReference>
<evidence type="ECO:0000256" key="2">
    <source>
        <dbReference type="SAM" id="SignalP"/>
    </source>
</evidence>